<evidence type="ECO:0000313" key="2">
    <source>
        <dbReference type="EMBL" id="KAL0580569.1"/>
    </source>
</evidence>
<protein>
    <submittedName>
        <fullName evidence="2">Uncharacterized protein</fullName>
    </submittedName>
</protein>
<feature type="compositionally biased region" description="Basic and acidic residues" evidence="1">
    <location>
        <begin position="448"/>
        <end position="466"/>
    </location>
</feature>
<gene>
    <name evidence="2" type="ORF">V5O48_001482</name>
</gene>
<feature type="compositionally biased region" description="Low complexity" evidence="1">
    <location>
        <begin position="536"/>
        <end position="547"/>
    </location>
</feature>
<evidence type="ECO:0000313" key="3">
    <source>
        <dbReference type="Proteomes" id="UP001465976"/>
    </source>
</evidence>
<comment type="caution">
    <text evidence="2">The sequence shown here is derived from an EMBL/GenBank/DDBJ whole genome shotgun (WGS) entry which is preliminary data.</text>
</comment>
<feature type="compositionally biased region" description="Polar residues" evidence="1">
    <location>
        <begin position="17"/>
        <end position="27"/>
    </location>
</feature>
<feature type="region of interest" description="Disordered" evidence="1">
    <location>
        <begin position="1"/>
        <end position="43"/>
    </location>
</feature>
<feature type="compositionally biased region" description="Acidic residues" evidence="1">
    <location>
        <begin position="357"/>
        <end position="369"/>
    </location>
</feature>
<feature type="region of interest" description="Disordered" evidence="1">
    <location>
        <begin position="352"/>
        <end position="567"/>
    </location>
</feature>
<accession>A0ABR3FYG8</accession>
<dbReference type="EMBL" id="JBAHYK010000028">
    <property type="protein sequence ID" value="KAL0580569.1"/>
    <property type="molecule type" value="Genomic_DNA"/>
</dbReference>
<feature type="compositionally biased region" description="Basic residues" evidence="1">
    <location>
        <begin position="28"/>
        <end position="39"/>
    </location>
</feature>
<feature type="region of interest" description="Disordered" evidence="1">
    <location>
        <begin position="610"/>
        <end position="651"/>
    </location>
</feature>
<organism evidence="2 3">
    <name type="scientific">Marasmius crinis-equi</name>
    <dbReference type="NCBI Taxonomy" id="585013"/>
    <lineage>
        <taxon>Eukaryota</taxon>
        <taxon>Fungi</taxon>
        <taxon>Dikarya</taxon>
        <taxon>Basidiomycota</taxon>
        <taxon>Agaricomycotina</taxon>
        <taxon>Agaricomycetes</taxon>
        <taxon>Agaricomycetidae</taxon>
        <taxon>Agaricales</taxon>
        <taxon>Marasmiineae</taxon>
        <taxon>Marasmiaceae</taxon>
        <taxon>Marasmius</taxon>
    </lineage>
</organism>
<sequence>MDNDDISQLSDPEGEENQVSTSPNPKSSRGKSSKANKTQKKAEEYKLTNTLKVPRATTYAASALNGITLSVASLVFMTGVIPHRDVETGQQYWFCKNSKQKGDLLPEKFRTIFSNKQIVCVEYQDLKDTDERDIFTRVQLGMALTVAEKLQAVSTPRAHLIRHLIQSFITPETLAHPDIPWDRARARDFQIIGTALFCLCKWDKHLGLKTWVSMGMLEKWLAESRKTKKSGPRKDTNEGSGLQLGVPVDEDFKALVVKTFEIVVKLATTPRASKTMGLKVSPIEMVGAFILVYVVQTNPPKAAKHEMTLAALSALFVLLRKKLREEHEDVRSNGRVGRTMFDFCLDASKDPLGTLTEGEEAGLLEGEVEDGARWTKSKRSGNRKPDVTTKRKNQPRDDSESSEEEQRGQGSRYEEEEATVPAKRRRSTGRLSTLGRGSPPESPKRRKSEPASKREGVSRAEGDKSRGVKTKRKSVLSHVALPASTPSPHRLKSSSPTTEAYRKPRSRKPESSISRAMDSSPLTPVSPEASPHFAIPSPLRSSSPGPSTDMLVEPDSSSQALEGRLQPPVISQASPVLSPEQLLAAMGVPVPPDMIPLMMTQMKLFAQGGMQALPRPPSPTSSQTATLSVPSQEAEDAVVKDEGTGARDGSQGLFAANLAQGIQGGSVHVEE</sequence>
<proteinExistence type="predicted"/>
<feature type="compositionally biased region" description="Polar residues" evidence="1">
    <location>
        <begin position="620"/>
        <end position="631"/>
    </location>
</feature>
<keyword evidence="3" id="KW-1185">Reference proteome</keyword>
<feature type="compositionally biased region" description="Basic and acidic residues" evidence="1">
    <location>
        <begin position="383"/>
        <end position="407"/>
    </location>
</feature>
<reference evidence="2 3" key="1">
    <citation type="submission" date="2024-02" db="EMBL/GenBank/DDBJ databases">
        <title>A draft genome for the cacao thread blight pathogen Marasmius crinis-equi.</title>
        <authorList>
            <person name="Cohen S.P."/>
            <person name="Baruah I.K."/>
            <person name="Amoako-Attah I."/>
            <person name="Bukari Y."/>
            <person name="Meinhardt L.W."/>
            <person name="Bailey B.A."/>
        </authorList>
    </citation>
    <scope>NUCLEOTIDE SEQUENCE [LARGE SCALE GENOMIC DNA]</scope>
    <source>
        <strain evidence="2 3">GH-76</strain>
    </source>
</reference>
<feature type="compositionally biased region" description="Polar residues" evidence="1">
    <location>
        <begin position="1"/>
        <end position="10"/>
    </location>
</feature>
<evidence type="ECO:0000256" key="1">
    <source>
        <dbReference type="SAM" id="MobiDB-lite"/>
    </source>
</evidence>
<dbReference type="Proteomes" id="UP001465976">
    <property type="component" value="Unassembled WGS sequence"/>
</dbReference>
<name>A0ABR3FYG8_9AGAR</name>